<accession>A0A9X0ZYF2</accession>
<dbReference type="AlphaFoldDB" id="A0A9X0ZYF2"/>
<name>A0A9X0ZYF2_NEIEL</name>
<evidence type="ECO:0000313" key="2">
    <source>
        <dbReference type="Proteomes" id="UP000708805"/>
    </source>
</evidence>
<dbReference type="EMBL" id="JAGJWT010000011">
    <property type="protein sequence ID" value="MBS9341317.1"/>
    <property type="molecule type" value="Genomic_DNA"/>
</dbReference>
<sequence length="57" mass="6691">MLKEKGTRQDFDFIVKQNGIVFLLRLDTWTRGRLKSEFAIYAVRSGRINVAGINRQY</sequence>
<proteinExistence type="predicted"/>
<reference evidence="1" key="1">
    <citation type="submission" date="2021-04" db="EMBL/GenBank/DDBJ databases">
        <title>Genomic characterization of endocarditis-associated Neisseria elongata subsp. nitroreducens.</title>
        <authorList>
            <person name="Schorner M."/>
            <person name="Passarelli-Araujo H."/>
            <person name="Scheffer M."/>
            <person name="Barazzetti F."/>
            <person name="Martins J."/>
            <person name="Machado H."/>
            <person name="Palmeiro J."/>
            <person name="Bazzo M."/>
        </authorList>
    </citation>
    <scope>NUCLEOTIDE SEQUENCE</scope>
    <source>
        <strain evidence="1">Nel_M001</strain>
    </source>
</reference>
<organism evidence="1 2">
    <name type="scientific">Neisseria elongata subsp. nitroreducens</name>
    <dbReference type="NCBI Taxonomy" id="90367"/>
    <lineage>
        <taxon>Bacteria</taxon>
        <taxon>Pseudomonadati</taxon>
        <taxon>Pseudomonadota</taxon>
        <taxon>Betaproteobacteria</taxon>
        <taxon>Neisseriales</taxon>
        <taxon>Neisseriaceae</taxon>
        <taxon>Neisseria</taxon>
    </lineage>
</organism>
<dbReference type="Proteomes" id="UP000708805">
    <property type="component" value="Unassembled WGS sequence"/>
</dbReference>
<protein>
    <submittedName>
        <fullName evidence="1">Uncharacterized protein</fullName>
    </submittedName>
</protein>
<evidence type="ECO:0000313" key="1">
    <source>
        <dbReference type="EMBL" id="MBS9341317.1"/>
    </source>
</evidence>
<gene>
    <name evidence="1" type="ORF">J8641_11010</name>
</gene>
<dbReference type="InterPro" id="IPR015422">
    <property type="entry name" value="PyrdxlP-dep_Trfase_small"/>
</dbReference>
<comment type="caution">
    <text evidence="1">The sequence shown here is derived from an EMBL/GenBank/DDBJ whole genome shotgun (WGS) entry which is preliminary data.</text>
</comment>
<dbReference type="Gene3D" id="3.90.1150.10">
    <property type="entry name" value="Aspartate Aminotransferase, domain 1"/>
    <property type="match status" value="1"/>
</dbReference>